<keyword evidence="6" id="KW-1185">Reference proteome</keyword>
<keyword evidence="1" id="KW-0175">Coiled coil</keyword>
<sequence length="666" mass="73130">MNIALAQIDMRLGDIEGICARVESQAVLAKERGADLLCVPAPLMAGVVPGGLIEASNYENDLVRSLERLAARLKELEVVALVPAVVSYGGAPLFEVFVLDRGRAVPARTMLVLRRERTGDDLWAPPVFDVAGVRVAVTFDALRDLEELPRGCDLMVYFQVNAFDVHDEASSAVASVADGHFRREVARAGLWLACMAPVGAFDDAVYTGGSFVMDDAGHVVAQAPCFEESLLVQEVRRGMQLPCIEQHELPQYRREEWLWEALVIAVRDTALARGSRRAALLLSGDLQSSLAAALCVDALGPRNVVGLVVERSEVYTPSQEVAERERMELVRTLASNLNIRLVEHEAPEVSAIVDRVLTFAEGPQLREQAEGMLLRDLARIEHAVPVSSITKTDAALSAPALAASFQGVMAPFGDVYLSALEFLARMRNGAGTAVPTRLVTLNAVERSLSEALARAMRDDWEKTDWADHIARVLAKLEPSQVDGILEAHVDRNLPFEELPTIDANREAAALLLVLVRHGEYARRMLPECPIVSGRSFSERMWPASLAWSDLGRHGEEHRGVAELAREELDRAEQRGDEYGERVRGEVMGLIGGLLGITPEQLEHLQSEEGQRKIRENLQRFEGQVQEAISRMIESSSQEGPSDEHVVGPMGPGPVHPDRNFPFFSQN</sequence>
<dbReference type="SUPFAM" id="SSF56317">
    <property type="entry name" value="Carbon-nitrogen hydrolase"/>
    <property type="match status" value="1"/>
</dbReference>
<evidence type="ECO:0000256" key="1">
    <source>
        <dbReference type="SAM" id="Coils"/>
    </source>
</evidence>
<dbReference type="SUPFAM" id="SSF52402">
    <property type="entry name" value="Adenine nucleotide alpha hydrolases-like"/>
    <property type="match status" value="1"/>
</dbReference>
<feature type="region of interest" description="Disordered" evidence="2">
    <location>
        <begin position="632"/>
        <end position="666"/>
    </location>
</feature>
<dbReference type="InterPro" id="IPR003010">
    <property type="entry name" value="C-N_Hydrolase"/>
</dbReference>
<reference evidence="6" key="1">
    <citation type="submission" date="2023-06" db="EMBL/GenBank/DDBJ databases">
        <title>Identification and characterization of horizontal gene transfer across gut microbiota members of farm animals based on homology search.</title>
        <authorList>
            <person name="Zeman M."/>
            <person name="Kubasova T."/>
            <person name="Jahodarova E."/>
            <person name="Nykrynova M."/>
            <person name="Rychlik I."/>
        </authorList>
    </citation>
    <scope>NUCLEOTIDE SEQUENCE [LARGE SCALE GENOMIC DNA]</scope>
    <source>
        <strain evidence="6">154_Feed</strain>
    </source>
</reference>
<gene>
    <name evidence="5" type="ORF">QUW28_01730</name>
</gene>
<evidence type="ECO:0000313" key="6">
    <source>
        <dbReference type="Proteomes" id="UP001529421"/>
    </source>
</evidence>
<reference evidence="5 6" key="2">
    <citation type="submission" date="2023-06" db="EMBL/GenBank/DDBJ databases">
        <authorList>
            <person name="Zeman M."/>
            <person name="Kubasova T."/>
            <person name="Jahodarova E."/>
            <person name="Nykrynova M."/>
            <person name="Rychlik I."/>
        </authorList>
    </citation>
    <scope>NUCLEOTIDE SEQUENCE [LARGE SCALE GENOMIC DNA]</scope>
    <source>
        <strain evidence="5 6">154_Feed</strain>
    </source>
</reference>
<feature type="domain" description="NAD/GMP synthase" evidence="4">
    <location>
        <begin position="259"/>
        <end position="354"/>
    </location>
</feature>
<feature type="coiled-coil region" evidence="1">
    <location>
        <begin position="554"/>
        <end position="581"/>
    </location>
</feature>
<dbReference type="InterPro" id="IPR022310">
    <property type="entry name" value="NAD/GMP_synthase"/>
</dbReference>
<evidence type="ECO:0000313" key="5">
    <source>
        <dbReference type="EMBL" id="MDM8274221.1"/>
    </source>
</evidence>
<organism evidence="5 6">
    <name type="scientific">Enorma phocaeensis</name>
    <dbReference type="NCBI Taxonomy" id="1871019"/>
    <lineage>
        <taxon>Bacteria</taxon>
        <taxon>Bacillati</taxon>
        <taxon>Actinomycetota</taxon>
        <taxon>Coriobacteriia</taxon>
        <taxon>Coriobacteriales</taxon>
        <taxon>Coriobacteriaceae</taxon>
        <taxon>Enorma</taxon>
    </lineage>
</organism>
<dbReference type="Proteomes" id="UP001529421">
    <property type="component" value="Unassembled WGS sequence"/>
</dbReference>
<accession>A0ABT7V6V6</accession>
<dbReference type="Gene3D" id="3.40.50.620">
    <property type="entry name" value="HUPs"/>
    <property type="match status" value="1"/>
</dbReference>
<dbReference type="Gene3D" id="3.60.110.10">
    <property type="entry name" value="Carbon-nitrogen hydrolase"/>
    <property type="match status" value="1"/>
</dbReference>
<comment type="caution">
    <text evidence="5">The sequence shown here is derived from an EMBL/GenBank/DDBJ whole genome shotgun (WGS) entry which is preliminary data.</text>
</comment>
<evidence type="ECO:0000259" key="4">
    <source>
        <dbReference type="Pfam" id="PF02540"/>
    </source>
</evidence>
<proteinExistence type="predicted"/>
<dbReference type="EMBL" id="JAUDDZ010000002">
    <property type="protein sequence ID" value="MDM8274221.1"/>
    <property type="molecule type" value="Genomic_DNA"/>
</dbReference>
<dbReference type="InterPro" id="IPR014729">
    <property type="entry name" value="Rossmann-like_a/b/a_fold"/>
</dbReference>
<evidence type="ECO:0000259" key="3">
    <source>
        <dbReference type="Pfam" id="PF00795"/>
    </source>
</evidence>
<dbReference type="Pfam" id="PF00795">
    <property type="entry name" value="CN_hydrolase"/>
    <property type="match status" value="1"/>
</dbReference>
<dbReference type="InterPro" id="IPR036526">
    <property type="entry name" value="C-N_Hydrolase_sf"/>
</dbReference>
<dbReference type="Gene3D" id="1.10.10.1510">
    <property type="match status" value="1"/>
</dbReference>
<dbReference type="RefSeq" id="WP_289544061.1">
    <property type="nucleotide sequence ID" value="NZ_JAUDDZ010000002.1"/>
</dbReference>
<evidence type="ECO:0008006" key="7">
    <source>
        <dbReference type="Google" id="ProtNLM"/>
    </source>
</evidence>
<feature type="domain" description="CN hydrolase" evidence="3">
    <location>
        <begin position="3"/>
        <end position="237"/>
    </location>
</feature>
<protein>
    <recommendedName>
        <fullName evidence="7">Glutamine-dependent NAD(+) synthetase</fullName>
    </recommendedName>
</protein>
<dbReference type="Pfam" id="PF02540">
    <property type="entry name" value="NAD_synthase"/>
    <property type="match status" value="1"/>
</dbReference>
<evidence type="ECO:0000256" key="2">
    <source>
        <dbReference type="SAM" id="MobiDB-lite"/>
    </source>
</evidence>
<name>A0ABT7V6V6_9ACTN</name>